<dbReference type="InterPro" id="IPR038695">
    <property type="entry name" value="Saro_0823-like_sf"/>
</dbReference>
<keyword evidence="2" id="KW-1185">Reference proteome</keyword>
<accession>A0A397Q7X0</accession>
<organism evidence="1 2">
    <name type="scientific">Dichotomicrobium thermohalophilum</name>
    <dbReference type="NCBI Taxonomy" id="933063"/>
    <lineage>
        <taxon>Bacteria</taxon>
        <taxon>Pseudomonadati</taxon>
        <taxon>Pseudomonadota</taxon>
        <taxon>Alphaproteobacteria</taxon>
        <taxon>Hyphomicrobiales</taxon>
        <taxon>Hyphomicrobiaceae</taxon>
        <taxon>Dichotomicrobium</taxon>
    </lineage>
</organism>
<evidence type="ECO:0008006" key="3">
    <source>
        <dbReference type="Google" id="ProtNLM"/>
    </source>
</evidence>
<reference evidence="1 2" key="1">
    <citation type="submission" date="2018-08" db="EMBL/GenBank/DDBJ databases">
        <title>Genomic Encyclopedia of Archaeal and Bacterial Type Strains, Phase II (KMG-II): from individual species to whole genera.</title>
        <authorList>
            <person name="Goeker M."/>
        </authorList>
    </citation>
    <scope>NUCLEOTIDE SEQUENCE [LARGE SCALE GENOMIC DNA]</scope>
    <source>
        <strain evidence="1 2">DSM 5002</strain>
    </source>
</reference>
<dbReference type="EMBL" id="QXDF01000001">
    <property type="protein sequence ID" value="RIA56589.1"/>
    <property type="molecule type" value="Genomic_DNA"/>
</dbReference>
<dbReference type="AlphaFoldDB" id="A0A397Q7X0"/>
<proteinExistence type="predicted"/>
<protein>
    <recommendedName>
        <fullName evidence="3">DUF192 domain-containing protein</fullName>
    </recommendedName>
</protein>
<dbReference type="Gene3D" id="2.60.120.1140">
    <property type="entry name" value="Protein of unknown function DUF192"/>
    <property type="match status" value="1"/>
</dbReference>
<dbReference type="Pfam" id="PF02643">
    <property type="entry name" value="DUF192"/>
    <property type="match status" value="1"/>
</dbReference>
<dbReference type="PANTHER" id="PTHR37953">
    <property type="entry name" value="UPF0127 PROTEIN MJ1496"/>
    <property type="match status" value="1"/>
</dbReference>
<sequence>MSDGRPKFAALAVLLGVLMIAVSGVNAAKLRVEPVVLVTETGRHTINAEIADTPGTRATGLMFRRSLDDDAGMLFIYDEPQNITMWMKNTYISLDMIFADASGTIIRIARDTEPFSTDIIEAGGPAKVVLEVAAGTAQRLRLKRGDRLEHPSVSAN</sequence>
<name>A0A397Q7X0_9HYPH</name>
<evidence type="ECO:0000313" key="1">
    <source>
        <dbReference type="EMBL" id="RIA56589.1"/>
    </source>
</evidence>
<dbReference type="PANTHER" id="PTHR37953:SF1">
    <property type="entry name" value="UPF0127 PROTEIN MJ1496"/>
    <property type="match status" value="1"/>
</dbReference>
<dbReference type="InterPro" id="IPR003795">
    <property type="entry name" value="DUF192"/>
</dbReference>
<evidence type="ECO:0000313" key="2">
    <source>
        <dbReference type="Proteomes" id="UP000266273"/>
    </source>
</evidence>
<comment type="caution">
    <text evidence="1">The sequence shown here is derived from an EMBL/GenBank/DDBJ whole genome shotgun (WGS) entry which is preliminary data.</text>
</comment>
<dbReference type="Proteomes" id="UP000266273">
    <property type="component" value="Unassembled WGS sequence"/>
</dbReference>
<gene>
    <name evidence="1" type="ORF">BXY53_1695</name>
</gene>